<dbReference type="EMBL" id="JAFFZE010000009">
    <property type="protein sequence ID" value="MCT2583446.1"/>
    <property type="molecule type" value="Genomic_DNA"/>
</dbReference>
<dbReference type="Pfam" id="PF03372">
    <property type="entry name" value="Exo_endo_phos"/>
    <property type="match status" value="1"/>
</dbReference>
<keyword evidence="3" id="KW-0378">Hydrolase</keyword>
<dbReference type="GO" id="GO:0004519">
    <property type="term" value="F:endonuclease activity"/>
    <property type="evidence" value="ECO:0007669"/>
    <property type="project" value="UniProtKB-KW"/>
</dbReference>
<protein>
    <submittedName>
        <fullName evidence="3">Endonuclease/exonuclease/phosphatase family protein</fullName>
    </submittedName>
</protein>
<gene>
    <name evidence="3" type="ORF">JT362_09990</name>
</gene>
<name>A0ABT2J6G7_9PSEU</name>
<evidence type="ECO:0000313" key="3">
    <source>
        <dbReference type="EMBL" id="MCT2583446.1"/>
    </source>
</evidence>
<feature type="signal peptide" evidence="1">
    <location>
        <begin position="1"/>
        <end position="24"/>
    </location>
</feature>
<keyword evidence="3" id="KW-0255">Endonuclease</keyword>
<keyword evidence="3" id="KW-0540">Nuclease</keyword>
<proteinExistence type="predicted"/>
<dbReference type="InterPro" id="IPR051916">
    <property type="entry name" value="GPI-anchor_lipid_remodeler"/>
</dbReference>
<dbReference type="PANTHER" id="PTHR14859">
    <property type="entry name" value="CALCOFLUOR WHITE HYPERSENSITIVE PROTEIN PRECURSOR"/>
    <property type="match status" value="1"/>
</dbReference>
<dbReference type="Gene3D" id="3.60.10.10">
    <property type="entry name" value="Endonuclease/exonuclease/phosphatase"/>
    <property type="match status" value="1"/>
</dbReference>
<sequence length="267" mass="29491">MRRSLFVLLLAVLAMAGLTVPASATVPVVRPLTVLSFNIHHAAGPDGVTDLDRLAAEIRRTRADVIGMQEVDRHWGERSHWADQPAELARRLGMHVVYGANLDEEPPAAGEPRRQYGTAILSRYPILKWRNTPLPMARPGEEQRGLLEAVVNVAGVHVRAMTTHFQHNNAESRQLQAEVVADAVRTSREPVVLTGDLNATPDAPEIKTLTALLSDRGRGATYPVEDPVSRIDYVLTRDALPLYNRVLPTASSDHRPVLATLLVWRTR</sequence>
<dbReference type="InterPro" id="IPR036691">
    <property type="entry name" value="Endo/exonu/phosph_ase_sf"/>
</dbReference>
<evidence type="ECO:0000259" key="2">
    <source>
        <dbReference type="Pfam" id="PF03372"/>
    </source>
</evidence>
<organism evidence="3 4">
    <name type="scientific">Actinophytocola gossypii</name>
    <dbReference type="NCBI Taxonomy" id="2812003"/>
    <lineage>
        <taxon>Bacteria</taxon>
        <taxon>Bacillati</taxon>
        <taxon>Actinomycetota</taxon>
        <taxon>Actinomycetes</taxon>
        <taxon>Pseudonocardiales</taxon>
        <taxon>Pseudonocardiaceae</taxon>
    </lineage>
</organism>
<dbReference type="SUPFAM" id="SSF56219">
    <property type="entry name" value="DNase I-like"/>
    <property type="match status" value="1"/>
</dbReference>
<keyword evidence="1" id="KW-0732">Signal</keyword>
<dbReference type="RefSeq" id="WP_260190820.1">
    <property type="nucleotide sequence ID" value="NZ_JAFFZE010000009.1"/>
</dbReference>
<feature type="domain" description="Endonuclease/exonuclease/phosphatase" evidence="2">
    <location>
        <begin position="35"/>
        <end position="254"/>
    </location>
</feature>
<dbReference type="InterPro" id="IPR005135">
    <property type="entry name" value="Endo/exonuclease/phosphatase"/>
</dbReference>
<comment type="caution">
    <text evidence="3">The sequence shown here is derived from an EMBL/GenBank/DDBJ whole genome shotgun (WGS) entry which is preliminary data.</text>
</comment>
<accession>A0ABT2J6G7</accession>
<reference evidence="3 4" key="1">
    <citation type="submission" date="2021-02" db="EMBL/GenBank/DDBJ databases">
        <title>Actinophytocola xerophila sp. nov., isolated from soil of cotton cropping field.</title>
        <authorList>
            <person name="Huang R."/>
            <person name="Chen X."/>
            <person name="Ge X."/>
            <person name="Liu W."/>
        </authorList>
    </citation>
    <scope>NUCLEOTIDE SEQUENCE [LARGE SCALE GENOMIC DNA]</scope>
    <source>
        <strain evidence="3 4">S1-96</strain>
    </source>
</reference>
<evidence type="ECO:0000313" key="4">
    <source>
        <dbReference type="Proteomes" id="UP001156441"/>
    </source>
</evidence>
<keyword evidence="4" id="KW-1185">Reference proteome</keyword>
<dbReference type="Proteomes" id="UP001156441">
    <property type="component" value="Unassembled WGS sequence"/>
</dbReference>
<feature type="chain" id="PRO_5046153537" evidence="1">
    <location>
        <begin position="25"/>
        <end position="267"/>
    </location>
</feature>
<dbReference type="PANTHER" id="PTHR14859:SF15">
    <property type="entry name" value="ENDONUCLEASE_EXONUCLEASE_PHOSPHATASE DOMAIN-CONTAINING PROTEIN"/>
    <property type="match status" value="1"/>
</dbReference>
<evidence type="ECO:0000256" key="1">
    <source>
        <dbReference type="SAM" id="SignalP"/>
    </source>
</evidence>